<dbReference type="Proteomes" id="UP000656319">
    <property type="component" value="Unassembled WGS sequence"/>
</dbReference>
<evidence type="ECO:0000313" key="2">
    <source>
        <dbReference type="EMBL" id="CAD6531856.1"/>
    </source>
</evidence>
<sequence length="2244" mass="250395">MQKIDLEGLSNHTKGMPDSWHIDAAGKSSPEVFQKRFGLPRSMRNDKSILSAAYSRETRLTQFVGCLLHYRNLSLPFMLVGDRHTSPEAHAMARYDEGWHLRNEQDLTEVVKLEDGDLQQKLSALLAVRRDKRFRLHQVKIQALANRTDSSMDRAFEVMCKCAMETWLRARNDLASWDQIDNERRECLAEVAFAGFTFFGKPALEDIGAIEPGVFEYYRTFCGLGHGSNGLKSTAHTSSILIDVPTQDAVPTEPLSSVYSDAGGGAALNGSQYNEQVRVPTTETLNAEPRDDSARIENLVQPVVVASNGTSIDPLPLPTSLDELYSLIIEIGQHALADLDTAFSAGQSIRGLLDRHLQHLIDLRSRMTDEEALRLIDRYCNQVLQLVEVLAFEESEQRDLVPVLRAAWKAAVISALEDGRPKAWFEVNLNERQQMPELVDRFNAERTRIAVATGEIEEIRNQLVDAKFTARAALKAKETQKSNEINSANQELETIRVEVAHYLVPEGRSLDDLMEGGQLSGDIEIDVAELQPQALIDLQAVLFEPSPGEQSPAYSSSEGNPAQSTSAHQRAELFDTNATDDAISQKGHAADSNLPIESELNLEEDPAEAVLSDSPAESSVASEDELASPPQSTSLPEPSEAIGAPETVEEPVDALEDREGVVASSNVDQALKHLHWTESAEEAQQAFRIAYDQYSQVPRYVVESVALHWIAAGHINVAAQILRDASDSTLVADRVLDAGLLRSAFYGMNLWPKDREALSFTQRDLNLLNHKDLEDQLERKPTGKIVPYLLVCATLQPALFAGGQTQAATFLRLAADHFDGHLSRLISGIADFSLRGGRVDLDLLRNEQAQDTRLAADRLIDQVNAWVDVNQQRTNRWHILRQALRNCIKRPELSDAINAIKDGENGNAAAVQLFVQTFSSHTESRRLLDELVVELRADAPVTDRIDSPAYVTFCHQMDGLVSIANAWMIEVAPVDVRPKDVEDFLQRFRTLLERSIHALENHPGYADLEHRAGSVILLKCLRRLQNRIKTETHDAWRFDLTDAAFRLPETLARLDMGNAGVDLRLEWFAMRLASQSWLADMLSLSKRQNAHWVRLLVLRQLDAEGESYAGEIDAASNDIAGVRAAIKKDIERFRNLSLQATSVDLIGEGEHLANVDQVAELLEALSDRRPYVDVSDIEQEVQQRVRSLDKLLNGTAAGLEDELNRELLSIRVKLGQDAVPDGWEKRARQALEKRSLSLVRELINQLKEHSERNARLVETFLFDNAQLTAFLQVEGALANLLHEHPNPREAGERVISEAPGGLDYAAFKANFKDAIGILLEWRSKGKNRKSKLERQTYDGIVTLLRFLGLDVPGSAKDDALNSCEYTPTGDFRRLKVRVSRPTLPKGFPLFGGDIGSAQPLDIVFVQGDWSQAGLVDLVERHGQPDRSILMVGHPLTLDERKAFATFCRDRKCTIFLLDPVVLSYVATSRHQQSTLETFLRVSAAWTFYNPYTKGDARLPAPPEMRFGRESNIASLVEPRGAALVYGGRQLGKTTLLNAAVQEFKKRDPKHNHAYYMPMDGVFQHVVERGINVKRRLFDQLVLKLVDDKVLANIPGSSQSDPEERLRQEFLRPGDTKVLFCLDEIDSVLNKDAATNFELVRSLKALVNDPHHRFRVVFAGLNNVNRFRTYPNVPLEQLGSPLEVGILSSQDARNLILQPLTALGYRFQEPELVDRIMAFTNCHPSLLHIFCSELVEQLGRDRSRADGVRPILQTDIENVENNSDVRRLSGERFDMTLNLDKRYTVAVYGLIADYDKSLAKFTVSKALEIARAWVPEEFEQMSESGFEIILQELVGLGVLRVDDKAKRLYALRNQSILQLLGSKDDIEHKLQQAITGLKNHEQDVLTCHATGSQTDKVPSPLSLLDERMILSAKPPEGAPMYSVSLVMGSPALGLTVPAMQDGFNAINEFQSGAALAKYETQVVKDAATVDLRKFAERIHTAIDSWASVTPAVVLISLEECAIDRIVDLISIANEKAAKATRLKHPLRVVFLLGPKAMWNWYSHSWLTLGPDEIGGRVDLRRWTSQACESLLEQQGMSSTTEQGEALRAATEGWHEQMINFIGLRKRKESASSLSDLSKTFVKVSDLAAKDFDKFMSSVGMNCQPWSLRIGVKLQEFDLLSSFSRADLETAIGMLGDEDPDLALTPDQSEAVIRWWTALRVVEVNTLQQSRDADREGAVTYAFVPSVQRAITEYRVRADGAKEAQA</sequence>
<reference evidence="2 3" key="1">
    <citation type="submission" date="2020-10" db="EMBL/GenBank/DDBJ databases">
        <authorList>
            <person name="Peeters C."/>
        </authorList>
    </citation>
    <scope>NUCLEOTIDE SEQUENCE [LARGE SCALE GENOMIC DNA]</scope>
    <source>
        <strain evidence="2 3">LMG 27952</strain>
    </source>
</reference>
<keyword evidence="3" id="KW-1185">Reference proteome</keyword>
<accession>A0ABM8NLN1</accession>
<comment type="caution">
    <text evidence="2">The sequence shown here is derived from an EMBL/GenBank/DDBJ whole genome shotgun (WGS) entry which is preliminary data.</text>
</comment>
<dbReference type="RefSeq" id="WP_201696341.1">
    <property type="nucleotide sequence ID" value="NZ_CAJHCQ010000005.1"/>
</dbReference>
<feature type="compositionally biased region" description="Polar residues" evidence="1">
    <location>
        <begin position="548"/>
        <end position="568"/>
    </location>
</feature>
<organism evidence="2 3">
    <name type="scientific">Paraburkholderia hiiakae</name>
    <dbReference type="NCBI Taxonomy" id="1081782"/>
    <lineage>
        <taxon>Bacteria</taxon>
        <taxon>Pseudomonadati</taxon>
        <taxon>Pseudomonadota</taxon>
        <taxon>Betaproteobacteria</taxon>
        <taxon>Burkholderiales</taxon>
        <taxon>Burkholderiaceae</taxon>
        <taxon>Paraburkholderia</taxon>
    </lineage>
</organism>
<feature type="region of interest" description="Disordered" evidence="1">
    <location>
        <begin position="546"/>
        <end position="568"/>
    </location>
</feature>
<evidence type="ECO:0008006" key="4">
    <source>
        <dbReference type="Google" id="ProtNLM"/>
    </source>
</evidence>
<protein>
    <recommendedName>
        <fullName evidence="4">AAA+ ATPase domain-containing protein</fullName>
    </recommendedName>
</protein>
<proteinExistence type="predicted"/>
<gene>
    <name evidence="2" type="ORF">LMG27952_02629</name>
</gene>
<evidence type="ECO:0000256" key="1">
    <source>
        <dbReference type="SAM" id="MobiDB-lite"/>
    </source>
</evidence>
<dbReference type="InterPro" id="IPR027417">
    <property type="entry name" value="P-loop_NTPase"/>
</dbReference>
<name>A0ABM8NLN1_9BURK</name>
<dbReference type="SUPFAM" id="SSF52540">
    <property type="entry name" value="P-loop containing nucleoside triphosphate hydrolases"/>
    <property type="match status" value="1"/>
</dbReference>
<dbReference type="EMBL" id="CAJHCQ010000005">
    <property type="protein sequence ID" value="CAD6531856.1"/>
    <property type="molecule type" value="Genomic_DNA"/>
</dbReference>
<evidence type="ECO:0000313" key="3">
    <source>
        <dbReference type="Proteomes" id="UP000656319"/>
    </source>
</evidence>
<dbReference type="Gene3D" id="3.40.50.300">
    <property type="entry name" value="P-loop containing nucleotide triphosphate hydrolases"/>
    <property type="match status" value="1"/>
</dbReference>
<feature type="region of interest" description="Disordered" evidence="1">
    <location>
        <begin position="604"/>
        <end position="651"/>
    </location>
</feature>